<dbReference type="AlphaFoldDB" id="A0A2P8VK25"/>
<keyword evidence="1" id="KW-0969">Cilium</keyword>
<reference evidence="1 2" key="1">
    <citation type="submission" date="2018-03" db="EMBL/GenBank/DDBJ databases">
        <title>Draft genome sequence of the first documented clinical Siccibacter turicensis isolate in Austria.</title>
        <authorList>
            <person name="Lepuschitz S."/>
            <person name="Pekard-Amenitsch S."/>
            <person name="Haunold R."/>
            <person name="Schill S."/>
            <person name="Mach R."/>
            <person name="Allerberger F."/>
            <person name="Ruppitsch W."/>
            <person name="Forsythe S.J."/>
        </authorList>
    </citation>
    <scope>NUCLEOTIDE SEQUENCE [LARGE SCALE GENOMIC DNA]</scope>
    <source>
        <strain evidence="1 2">6100069499-17</strain>
    </source>
</reference>
<proteinExistence type="predicted"/>
<evidence type="ECO:0000313" key="1">
    <source>
        <dbReference type="EMBL" id="PSN07911.1"/>
    </source>
</evidence>
<name>A0A2P8VK25_9ENTR</name>
<organism evidence="1 2">
    <name type="scientific">Siccibacter turicensis</name>
    <dbReference type="NCBI Taxonomy" id="357233"/>
    <lineage>
        <taxon>Bacteria</taxon>
        <taxon>Pseudomonadati</taxon>
        <taxon>Pseudomonadota</taxon>
        <taxon>Gammaproteobacteria</taxon>
        <taxon>Enterobacterales</taxon>
        <taxon>Enterobacteriaceae</taxon>
        <taxon>Siccibacter</taxon>
    </lineage>
</organism>
<keyword evidence="1" id="KW-0282">Flagellum</keyword>
<protein>
    <submittedName>
        <fullName evidence="1">Flagellar protein FliT</fullName>
    </submittedName>
</protein>
<dbReference type="EMBL" id="PYEP01000004">
    <property type="protein sequence ID" value="PSN07911.1"/>
    <property type="molecule type" value="Genomic_DNA"/>
</dbReference>
<dbReference type="OrthoDB" id="6614653at2"/>
<accession>A0A2P8VK25</accession>
<comment type="caution">
    <text evidence="1">The sequence shown here is derived from an EMBL/GenBank/DDBJ whole genome shotgun (WGS) entry which is preliminary data.</text>
</comment>
<sequence>MHAMLDENRWRRMPALRQQLMVLFEQYRQMETNDAALADVKQTLRDGFALLIARREQRVDELSKKMEQHRDNKEGVLAYSMMALLTEQA</sequence>
<gene>
    <name evidence="1" type="ORF">C7G83_12080</name>
</gene>
<evidence type="ECO:0000313" key="2">
    <source>
        <dbReference type="Proteomes" id="UP000240212"/>
    </source>
</evidence>
<dbReference type="Proteomes" id="UP000240212">
    <property type="component" value="Unassembled WGS sequence"/>
</dbReference>
<keyword evidence="1" id="KW-0966">Cell projection</keyword>
<keyword evidence="2" id="KW-1185">Reference proteome</keyword>